<feature type="region of interest" description="Disordered" evidence="5">
    <location>
        <begin position="183"/>
        <end position="202"/>
    </location>
</feature>
<dbReference type="SUPFAM" id="SSF49879">
    <property type="entry name" value="SMAD/FHA domain"/>
    <property type="match status" value="1"/>
</dbReference>
<dbReference type="InterPro" id="IPR000253">
    <property type="entry name" value="FHA_dom"/>
</dbReference>
<feature type="region of interest" description="Disordered" evidence="5">
    <location>
        <begin position="1"/>
        <end position="36"/>
    </location>
</feature>
<reference evidence="7 8" key="1">
    <citation type="submission" date="2019-07" db="EMBL/GenBank/DDBJ databases">
        <title>Whole genome shotgun sequence of Actinotalea fermentans NBRC 105374.</title>
        <authorList>
            <person name="Hosoyama A."/>
            <person name="Uohara A."/>
            <person name="Ohji S."/>
            <person name="Ichikawa N."/>
        </authorList>
    </citation>
    <scope>NUCLEOTIDE SEQUENCE [LARGE SCALE GENOMIC DNA]</scope>
    <source>
        <strain evidence="7 8">NBRC 105374</strain>
    </source>
</reference>
<dbReference type="SUPFAM" id="SSF52540">
    <property type="entry name" value="P-loop containing nucleoside triphosphate hydrolases"/>
    <property type="match status" value="3"/>
</dbReference>
<accession>A0A511Z2H5</accession>
<dbReference type="Pfam" id="PF01580">
    <property type="entry name" value="FtsK_SpoIIIE"/>
    <property type="match status" value="1"/>
</dbReference>
<dbReference type="SMART" id="SM00382">
    <property type="entry name" value="AAA"/>
    <property type="match status" value="3"/>
</dbReference>
<dbReference type="InterPro" id="IPR003593">
    <property type="entry name" value="AAA+_ATPase"/>
</dbReference>
<keyword evidence="1" id="KW-0597">Phosphoprotein</keyword>
<evidence type="ECO:0000313" key="7">
    <source>
        <dbReference type="EMBL" id="GEN81649.1"/>
    </source>
</evidence>
<dbReference type="InterPro" id="IPR027417">
    <property type="entry name" value="P-loop_NTPase"/>
</dbReference>
<feature type="compositionally biased region" description="Basic residues" evidence="5">
    <location>
        <begin position="189"/>
        <end position="202"/>
    </location>
</feature>
<dbReference type="Gene3D" id="3.40.50.300">
    <property type="entry name" value="P-loop containing nucleotide triphosphate hydrolases"/>
    <property type="match status" value="3"/>
</dbReference>
<feature type="compositionally biased region" description="Basic and acidic residues" evidence="5">
    <location>
        <begin position="251"/>
        <end position="264"/>
    </location>
</feature>
<evidence type="ECO:0000256" key="4">
    <source>
        <dbReference type="PROSITE-ProRule" id="PRU00289"/>
    </source>
</evidence>
<keyword evidence="3 4" id="KW-0067">ATP-binding</keyword>
<evidence type="ECO:0000259" key="6">
    <source>
        <dbReference type="PROSITE" id="PS50901"/>
    </source>
</evidence>
<evidence type="ECO:0000256" key="3">
    <source>
        <dbReference type="ARBA" id="ARBA00022840"/>
    </source>
</evidence>
<protein>
    <recommendedName>
        <fullName evidence="6">FtsK domain-containing protein</fullName>
    </recommendedName>
</protein>
<gene>
    <name evidence="7" type="ORF">AFE02nite_33830</name>
</gene>
<dbReference type="PROSITE" id="PS50901">
    <property type="entry name" value="FTSK"/>
    <property type="match status" value="1"/>
</dbReference>
<feature type="domain" description="FtsK" evidence="6">
    <location>
        <begin position="609"/>
        <end position="797"/>
    </location>
</feature>
<sequence length="1365" mass="138152">MSAAGSATARGTRGVDAEGSTPGPGRPRGAARPAASSGVVRFSLGSVGDLDVTPGTTLAECREAVDALLGPSAGAELTVAGRPLAAEQVAGVPPWVPGAHVEVGLAPADGAGDPSHVAAAAWHVAVVAGPDAGAVAAPGPDGRLDVGRGPGPGPARLALTDPAVSRGHAVLVGRGRTVVVRDRGSANRTWRRRPPRGQPRRVRLPWSGRWRRVRGPARLRAGDRLRLGGTELELRRDVVPAQVVAPAPGRGRAERAGRGADRLGEPGGRPGGDRPAEPGAVAGRVAGALTPVLLAVTMAAVTGSPVFLLMAATAPLTMAAPAVCARLARHRRGRPAVGLGPDPAALTVLLAGAGTRPETGPPPWWSLAREGLVVRGSEAAVAAAGRALVGGAVVDPSTGLTVLHDARRTAEWRWARWLAPRLGGGARARVAAAGHAAFDGVGDRHLVVADGTGPWRTDLDRWWWAAASGGREGDRAALVLVRGDEPAPAWCRWLLTVTGDGVAQLTGPGLTTRLAAPVASAAWAEAHARRLAARDALAARACPEPAAAWPPGRAADPGAELPLRVGPGAVGLPGDADEVCVAWGGPGAGGRALTGLRVPIGMAAGPRGPAPAWLDLLTDGPHALVAGTTGSGKSELLQALVLGLALRHPPTELGLVLLDFKGGAGLRACADLPHVVGRVSDLDPEQAVRALEALAAELRRRERLLAAAGVSDLETLRGAAGHRAPPRLLVVVDEFRALAEDLPDFVPGLVRLAAQGRSLGMHLVLATQRPAGAVTAQMRANLALRICLRVTEPADSHDVVDVPDAAALPARAPGRAVVRRADGRVEVVQTVWTALPSHHEHPVRPARPWEAFGRPWPPTAPSVAHDGTAALAALATTAADRLPVRAHEPLWSPPLPAVVDARELEAAADAADLVLGLTDPPGAGPRGLLTWDGRGLLLVAGGPGSGRTTAAARAGAVALAAGRHVHAVGPVARLLPADHPALGTGVDGGDPRRLTRLLTLLATTGTGPDTGSGAGPAAPRDAGPGPLLLIDDVASAVAALDRMPRGAGADLLERLARDARRHGLGVLVTGHPRDLMRLAPLAAARLVLPVADAGDDAGLGVPRDLAARTLPGRGVLVAGGAPVRCHVALPSTAPPRVDGRTGRPLRLRPIPEQVARATTGTRWSVAVGAGGDEAGRVTVDVRRGVLVVGPPGSGRTTALTTLVLGLAGAGLRVGVVAREGPLANAARGAALPSAGSPAGALALVERSGPGALDVLAVDDLDALARAAPDLDDRLASWVQAVERGEAAPVVLATCRTDRAASAYRGTVAALRGASPVLVLSPLEAGSAEVAGTDLASVCDPALPRHPGRGALVVHGRATPVQVAQR</sequence>
<name>A0A511Z2H5_9CELL</name>
<dbReference type="GO" id="GO:0003677">
    <property type="term" value="F:DNA binding"/>
    <property type="evidence" value="ECO:0007669"/>
    <property type="project" value="InterPro"/>
</dbReference>
<evidence type="ECO:0000256" key="1">
    <source>
        <dbReference type="ARBA" id="ARBA00022553"/>
    </source>
</evidence>
<dbReference type="InterPro" id="IPR008984">
    <property type="entry name" value="SMAD_FHA_dom_sf"/>
</dbReference>
<feature type="compositionally biased region" description="Low complexity" evidence="5">
    <location>
        <begin position="27"/>
        <end position="36"/>
    </location>
</feature>
<dbReference type="CDD" id="cd01127">
    <property type="entry name" value="TrwB_TraG_TraD_VirD4"/>
    <property type="match status" value="1"/>
</dbReference>
<dbReference type="PANTHER" id="PTHR22683:SF1">
    <property type="entry name" value="TYPE VII SECRETION SYSTEM PROTEIN ESSC"/>
    <property type="match status" value="1"/>
</dbReference>
<dbReference type="CDD" id="cd00060">
    <property type="entry name" value="FHA"/>
    <property type="match status" value="1"/>
</dbReference>
<dbReference type="InterPro" id="IPR002543">
    <property type="entry name" value="FtsK_dom"/>
</dbReference>
<dbReference type="EMBL" id="BJYK01000015">
    <property type="protein sequence ID" value="GEN81649.1"/>
    <property type="molecule type" value="Genomic_DNA"/>
</dbReference>
<dbReference type="Proteomes" id="UP000321484">
    <property type="component" value="Unassembled WGS sequence"/>
</dbReference>
<feature type="region of interest" description="Disordered" evidence="5">
    <location>
        <begin position="1003"/>
        <end position="1022"/>
    </location>
</feature>
<evidence type="ECO:0000313" key="8">
    <source>
        <dbReference type="Proteomes" id="UP000321484"/>
    </source>
</evidence>
<feature type="compositionally biased region" description="Low complexity" evidence="5">
    <location>
        <begin position="1"/>
        <end position="14"/>
    </location>
</feature>
<feature type="region of interest" description="Disordered" evidence="5">
    <location>
        <begin position="247"/>
        <end position="278"/>
    </location>
</feature>
<dbReference type="Pfam" id="PF00498">
    <property type="entry name" value="FHA"/>
    <property type="match status" value="1"/>
</dbReference>
<comment type="caution">
    <text evidence="7">The sequence shown here is derived from an EMBL/GenBank/DDBJ whole genome shotgun (WGS) entry which is preliminary data.</text>
</comment>
<keyword evidence="8" id="KW-1185">Reference proteome</keyword>
<feature type="binding site" evidence="4">
    <location>
        <begin position="627"/>
        <end position="634"/>
    </location>
    <ligand>
        <name>ATP</name>
        <dbReference type="ChEBI" id="CHEBI:30616"/>
    </ligand>
</feature>
<dbReference type="InterPro" id="IPR050206">
    <property type="entry name" value="FtsK/SpoIIIE/SftA"/>
</dbReference>
<keyword evidence="2 4" id="KW-0547">Nucleotide-binding</keyword>
<organism evidence="7 8">
    <name type="scientific">Actinotalea fermentans</name>
    <dbReference type="NCBI Taxonomy" id="43671"/>
    <lineage>
        <taxon>Bacteria</taxon>
        <taxon>Bacillati</taxon>
        <taxon>Actinomycetota</taxon>
        <taxon>Actinomycetes</taxon>
        <taxon>Micrococcales</taxon>
        <taxon>Cellulomonadaceae</taxon>
        <taxon>Actinotalea</taxon>
    </lineage>
</organism>
<dbReference type="SMART" id="SM00240">
    <property type="entry name" value="FHA"/>
    <property type="match status" value="1"/>
</dbReference>
<proteinExistence type="predicted"/>
<dbReference type="GO" id="GO:0005524">
    <property type="term" value="F:ATP binding"/>
    <property type="evidence" value="ECO:0007669"/>
    <property type="project" value="UniProtKB-UniRule"/>
</dbReference>
<evidence type="ECO:0000256" key="2">
    <source>
        <dbReference type="ARBA" id="ARBA00022741"/>
    </source>
</evidence>
<dbReference type="Gene3D" id="2.60.200.20">
    <property type="match status" value="1"/>
</dbReference>
<evidence type="ECO:0000256" key="5">
    <source>
        <dbReference type="SAM" id="MobiDB-lite"/>
    </source>
</evidence>
<dbReference type="PANTHER" id="PTHR22683">
    <property type="entry name" value="SPORULATION PROTEIN RELATED"/>
    <property type="match status" value="1"/>
</dbReference>